<evidence type="ECO:0000313" key="3">
    <source>
        <dbReference type="EMBL" id="TMJ08616.1"/>
    </source>
</evidence>
<dbReference type="PANTHER" id="PTHR24321">
    <property type="entry name" value="DEHYDROGENASES, SHORT CHAIN"/>
    <property type="match status" value="1"/>
</dbReference>
<gene>
    <name evidence="3" type="ORF">E6G98_11735</name>
</gene>
<organism evidence="3 4">
    <name type="scientific">Candidatus Segetimicrobium genomatis</name>
    <dbReference type="NCBI Taxonomy" id="2569760"/>
    <lineage>
        <taxon>Bacteria</taxon>
        <taxon>Bacillati</taxon>
        <taxon>Candidatus Sysuimicrobiota</taxon>
        <taxon>Candidatus Sysuimicrobiia</taxon>
        <taxon>Candidatus Sysuimicrobiales</taxon>
        <taxon>Candidatus Segetimicrobiaceae</taxon>
        <taxon>Candidatus Segetimicrobium</taxon>
    </lineage>
</organism>
<dbReference type="Pfam" id="PF13561">
    <property type="entry name" value="adh_short_C2"/>
    <property type="match status" value="1"/>
</dbReference>
<dbReference type="InterPro" id="IPR020904">
    <property type="entry name" value="Sc_DH/Rdtase_CS"/>
</dbReference>
<dbReference type="GO" id="GO:0016491">
    <property type="term" value="F:oxidoreductase activity"/>
    <property type="evidence" value="ECO:0007669"/>
    <property type="project" value="UniProtKB-KW"/>
</dbReference>
<dbReference type="PRINTS" id="PR00081">
    <property type="entry name" value="GDHRDH"/>
</dbReference>
<evidence type="ECO:0000256" key="2">
    <source>
        <dbReference type="ARBA" id="ARBA00023002"/>
    </source>
</evidence>
<reference evidence="3 4" key="1">
    <citation type="journal article" date="2019" name="Nat. Microbiol.">
        <title>Mediterranean grassland soil C-N compound turnover is dependent on rainfall and depth, and is mediated by genomically divergent microorganisms.</title>
        <authorList>
            <person name="Diamond S."/>
            <person name="Andeer P.F."/>
            <person name="Li Z."/>
            <person name="Crits-Christoph A."/>
            <person name="Burstein D."/>
            <person name="Anantharaman K."/>
            <person name="Lane K.R."/>
            <person name="Thomas B.C."/>
            <person name="Pan C."/>
            <person name="Northen T.R."/>
            <person name="Banfield J.F."/>
        </authorList>
    </citation>
    <scope>NUCLEOTIDE SEQUENCE [LARGE SCALE GENOMIC DNA]</scope>
    <source>
        <strain evidence="3">NP_1</strain>
    </source>
</reference>
<keyword evidence="2" id="KW-0560">Oxidoreductase</keyword>
<accession>A0A537LKU3</accession>
<evidence type="ECO:0000313" key="4">
    <source>
        <dbReference type="Proteomes" id="UP000315217"/>
    </source>
</evidence>
<dbReference type="PROSITE" id="PS00061">
    <property type="entry name" value="ADH_SHORT"/>
    <property type="match status" value="1"/>
</dbReference>
<dbReference type="EMBL" id="VBAI01000185">
    <property type="protein sequence ID" value="TMJ08616.1"/>
    <property type="molecule type" value="Genomic_DNA"/>
</dbReference>
<evidence type="ECO:0000256" key="1">
    <source>
        <dbReference type="ARBA" id="ARBA00006484"/>
    </source>
</evidence>
<dbReference type="SUPFAM" id="SSF51735">
    <property type="entry name" value="NAD(P)-binding Rossmann-fold domains"/>
    <property type="match status" value="1"/>
</dbReference>
<dbReference type="PRINTS" id="PR00080">
    <property type="entry name" value="SDRFAMILY"/>
</dbReference>
<dbReference type="Proteomes" id="UP000315217">
    <property type="component" value="Unassembled WGS sequence"/>
</dbReference>
<protein>
    <submittedName>
        <fullName evidence="3">SDR family oxidoreductase</fullName>
    </submittedName>
</protein>
<sequence>MGAESRGRIAGKVALITGAASGIGKAAAELFAREGAKVAVVDIDERGADEVAQSIRASGGEAIFAHADVANARDVSQMVEVVVAAFGRIDILYNNAGIARLGSVEEVTEEDWDLVIGVNLKGVFLCSKYAIPHMKAGGGGSIINAGSSVSFVGSPHSAPYCASKGGLLLLTKQMALDYAAHNIRVNAICPGVVDTPFAAQVVSASPDPVQARRNSERARPLGRWGKPEEVARAALFLASDESSLATGSALVIDGGYTAQ</sequence>
<proteinExistence type="inferred from homology"/>
<dbReference type="InterPro" id="IPR002347">
    <property type="entry name" value="SDR_fam"/>
</dbReference>
<dbReference type="NCBIfam" id="NF005559">
    <property type="entry name" value="PRK07231.1"/>
    <property type="match status" value="1"/>
</dbReference>
<comment type="similarity">
    <text evidence="1">Belongs to the short-chain dehydrogenases/reductases (SDR) family.</text>
</comment>
<dbReference type="PANTHER" id="PTHR24321:SF8">
    <property type="entry name" value="ESTRADIOL 17-BETA-DEHYDROGENASE 8-RELATED"/>
    <property type="match status" value="1"/>
</dbReference>
<dbReference type="InterPro" id="IPR036291">
    <property type="entry name" value="NAD(P)-bd_dom_sf"/>
</dbReference>
<dbReference type="AlphaFoldDB" id="A0A537LKU3"/>
<dbReference type="Gene3D" id="3.40.50.720">
    <property type="entry name" value="NAD(P)-binding Rossmann-like Domain"/>
    <property type="match status" value="1"/>
</dbReference>
<name>A0A537LKU3_9BACT</name>
<dbReference type="FunFam" id="3.40.50.720:FF:000084">
    <property type="entry name" value="Short-chain dehydrogenase reductase"/>
    <property type="match status" value="1"/>
</dbReference>
<comment type="caution">
    <text evidence="3">The sequence shown here is derived from an EMBL/GenBank/DDBJ whole genome shotgun (WGS) entry which is preliminary data.</text>
</comment>
<dbReference type="NCBIfam" id="NF004791">
    <property type="entry name" value="PRK06138.1"/>
    <property type="match status" value="1"/>
</dbReference>
<dbReference type="CDD" id="cd05233">
    <property type="entry name" value="SDR_c"/>
    <property type="match status" value="1"/>
</dbReference>